<feature type="transmembrane region" description="Helical" evidence="1">
    <location>
        <begin position="268"/>
        <end position="288"/>
    </location>
</feature>
<evidence type="ECO:0000256" key="1">
    <source>
        <dbReference type="SAM" id="Phobius"/>
    </source>
</evidence>
<feature type="transmembrane region" description="Helical" evidence="1">
    <location>
        <begin position="590"/>
        <end position="609"/>
    </location>
</feature>
<dbReference type="Proteomes" id="UP000543598">
    <property type="component" value="Unassembled WGS sequence"/>
</dbReference>
<feature type="transmembrane region" description="Helical" evidence="1">
    <location>
        <begin position="88"/>
        <end position="108"/>
    </location>
</feature>
<protein>
    <recommendedName>
        <fullName evidence="4">4-amino-4-deoxy-L-arabinose transferase</fullName>
    </recommendedName>
</protein>
<feature type="transmembrane region" description="Helical" evidence="1">
    <location>
        <begin position="323"/>
        <end position="340"/>
    </location>
</feature>
<keyword evidence="1" id="KW-0472">Membrane</keyword>
<accession>A0A7Y2PZL1</accession>
<comment type="caution">
    <text evidence="2">The sequence shown here is derived from an EMBL/GenBank/DDBJ whole genome shotgun (WGS) entry which is preliminary data.</text>
</comment>
<feature type="transmembrane region" description="Helical" evidence="1">
    <location>
        <begin position="29"/>
        <end position="52"/>
    </location>
</feature>
<feature type="transmembrane region" description="Helical" evidence="1">
    <location>
        <begin position="114"/>
        <end position="131"/>
    </location>
</feature>
<evidence type="ECO:0008006" key="4">
    <source>
        <dbReference type="Google" id="ProtNLM"/>
    </source>
</evidence>
<dbReference type="EMBL" id="JABEMB010000005">
    <property type="protein sequence ID" value="NNH03413.1"/>
    <property type="molecule type" value="Genomic_DNA"/>
</dbReference>
<feature type="transmembrane region" description="Helical" evidence="1">
    <location>
        <begin position="300"/>
        <end position="318"/>
    </location>
</feature>
<feature type="transmembrane region" description="Helical" evidence="1">
    <location>
        <begin position="152"/>
        <end position="173"/>
    </location>
</feature>
<feature type="transmembrane region" description="Helical" evidence="1">
    <location>
        <begin position="58"/>
        <end position="76"/>
    </location>
</feature>
<organism evidence="2 3">
    <name type="scientific">Microbacterium ulmi</name>
    <dbReference type="NCBI Taxonomy" id="179095"/>
    <lineage>
        <taxon>Bacteria</taxon>
        <taxon>Bacillati</taxon>
        <taxon>Actinomycetota</taxon>
        <taxon>Actinomycetes</taxon>
        <taxon>Micrococcales</taxon>
        <taxon>Microbacteriaceae</taxon>
        <taxon>Microbacterium</taxon>
    </lineage>
</organism>
<feature type="transmembrane region" description="Helical" evidence="1">
    <location>
        <begin position="467"/>
        <end position="487"/>
    </location>
</feature>
<keyword evidence="3" id="KW-1185">Reference proteome</keyword>
<feature type="transmembrane region" description="Helical" evidence="1">
    <location>
        <begin position="436"/>
        <end position="455"/>
    </location>
</feature>
<keyword evidence="1" id="KW-0812">Transmembrane</keyword>
<reference evidence="2 3" key="1">
    <citation type="submission" date="2020-05" db="EMBL/GenBank/DDBJ databases">
        <title>MicrobeNet Type strains.</title>
        <authorList>
            <person name="Nicholson A.C."/>
        </authorList>
    </citation>
    <scope>NUCLEOTIDE SEQUENCE [LARGE SCALE GENOMIC DNA]</scope>
    <source>
        <strain evidence="2 3">JCM 14282</strain>
    </source>
</reference>
<feature type="transmembrane region" description="Helical" evidence="1">
    <location>
        <begin position="241"/>
        <end position="261"/>
    </location>
</feature>
<feature type="transmembrane region" description="Helical" evidence="1">
    <location>
        <begin position="493"/>
        <end position="512"/>
    </location>
</feature>
<feature type="transmembrane region" description="Helical" evidence="1">
    <location>
        <begin position="524"/>
        <end position="546"/>
    </location>
</feature>
<dbReference type="RefSeq" id="WP_167038923.1">
    <property type="nucleotide sequence ID" value="NZ_BAAANA010000001.1"/>
</dbReference>
<proteinExistence type="predicted"/>
<evidence type="ECO:0000313" key="2">
    <source>
        <dbReference type="EMBL" id="NNH03413.1"/>
    </source>
</evidence>
<name>A0A7Y2PZL1_9MICO</name>
<feature type="transmembrane region" description="Helical" evidence="1">
    <location>
        <begin position="371"/>
        <end position="391"/>
    </location>
</feature>
<keyword evidence="1" id="KW-1133">Transmembrane helix</keyword>
<feature type="transmembrane region" description="Helical" evidence="1">
    <location>
        <begin position="346"/>
        <end position="364"/>
    </location>
</feature>
<feature type="transmembrane region" description="Helical" evidence="1">
    <location>
        <begin position="558"/>
        <end position="578"/>
    </location>
</feature>
<sequence length="760" mass="80587">MRRPHTAKLEEASSQEVLRRESRFGSRHVHLLWIVWLLGLAAVAVGVLVRYGTPVGDIAIYGGYVVLGVAGPGWLVSRTLLGPMRSWASDLAVGGATGVVLTLFAWFAASILDVRAWLWAWPLATLFLLIPRRTRRRIFRRPTGSWHPAVQFAVASAAASALVHAGRSFMAVWELPPSDAGLYPDLLWHMSLVWEAMRAMPLGIPQAATLGPIQYHWFANADMAAAALVTRLDVTVIALRLWPAALTLLVIGLVAAAADTVARRQTAAAIAALLTAASVVFSPWWTQIDLQDALRPLSPSQLYVFVPLLLLIVAMTALARGRTAGVGASAVVVLSLVVAAGAKPTALPLVAAGCVAALVAALVLRAPWSRFAIVGALAAVIFATASVLVAGGGSGTSVRLLHVLTLAPFVRGEPSPPASGIGGWLILQLLSSPGRIAGSLLAVALIVVRPLFALGSVFERELRRDPIAWWMSGMCGAAIAAALVLGHPGYSELYFAYTAIPVGAILAGWWIAASVDGDARRRRVAIGAVLGGAVFGWAMWAVAPWLSALSPARIWSSLAWTAAVLAAAAAAIGLALALRRRQRRPSLPSSIAAAFVVGVIIASLPYSVLGPASSASARSSLSLAQSEAAEWLSQNTTPDQIMAVNDHCLGDESEKCDSRVWWVSGLAGRRVLVESWSYVAASTALEPSSVVRPVFDEKLLEFNQELFASPSRDTLREAYRLGVRYLIATEGESSVSPELAVLAEPVYSDSLVTIYRVPRP</sequence>
<evidence type="ECO:0000313" key="3">
    <source>
        <dbReference type="Proteomes" id="UP000543598"/>
    </source>
</evidence>
<gene>
    <name evidence="2" type="ORF">HLA99_06060</name>
</gene>
<dbReference type="AlphaFoldDB" id="A0A7Y2PZL1"/>